<protein>
    <submittedName>
        <fullName evidence="1">Uncharacterized protein</fullName>
    </submittedName>
</protein>
<proteinExistence type="predicted"/>
<comment type="caution">
    <text evidence="1">The sequence shown here is derived from an EMBL/GenBank/DDBJ whole genome shotgun (WGS) entry which is preliminary data.</text>
</comment>
<sequence length="69" mass="7954">MSGTSEFGKMNEQELSEHAKFIDSTIASLLLDLKSGSKVKSNQASMRLDFWENKRFELETFLRKNHDNS</sequence>
<name>A0A2T3IGL9_9GAMM</name>
<dbReference type="OrthoDB" id="9973686at2"/>
<dbReference type="Proteomes" id="UP000240254">
    <property type="component" value="Unassembled WGS sequence"/>
</dbReference>
<evidence type="ECO:0000313" key="1">
    <source>
        <dbReference type="EMBL" id="PSU26119.1"/>
    </source>
</evidence>
<dbReference type="EMBL" id="PYMK01000021">
    <property type="protein sequence ID" value="PSU26119.1"/>
    <property type="molecule type" value="Genomic_DNA"/>
</dbReference>
<dbReference type="AlphaFoldDB" id="A0A2T3IGL9"/>
<dbReference type="RefSeq" id="WP_065167679.1">
    <property type="nucleotide sequence ID" value="NZ_LZEZ01000012.1"/>
</dbReference>
<evidence type="ECO:0000313" key="2">
    <source>
        <dbReference type="Proteomes" id="UP000240254"/>
    </source>
</evidence>
<accession>A0A2T3IGL9</accession>
<organism evidence="1 2">
    <name type="scientific">Photobacterium aquimaris</name>
    <dbReference type="NCBI Taxonomy" id="512643"/>
    <lineage>
        <taxon>Bacteria</taxon>
        <taxon>Pseudomonadati</taxon>
        <taxon>Pseudomonadota</taxon>
        <taxon>Gammaproteobacteria</taxon>
        <taxon>Vibrionales</taxon>
        <taxon>Vibrionaceae</taxon>
        <taxon>Photobacterium</taxon>
    </lineage>
</organism>
<reference evidence="1 2" key="1">
    <citation type="submission" date="2018-03" db="EMBL/GenBank/DDBJ databases">
        <title>Whole genome sequencing of Histamine producing bacteria.</title>
        <authorList>
            <person name="Butler K."/>
        </authorList>
    </citation>
    <scope>NUCLEOTIDE SEQUENCE [LARGE SCALE GENOMIC DNA]</scope>
    <source>
        <strain evidence="1 2">BS2</strain>
    </source>
</reference>
<gene>
    <name evidence="1" type="ORF">CTM88_16845</name>
</gene>